<protein>
    <submittedName>
        <fullName evidence="1">Lipid A export ATP-binding/permease protein MsbA</fullName>
    </submittedName>
</protein>
<dbReference type="GO" id="GO:0005524">
    <property type="term" value="F:ATP binding"/>
    <property type="evidence" value="ECO:0007669"/>
    <property type="project" value="UniProtKB-KW"/>
</dbReference>
<dbReference type="PANTHER" id="PTHR43394">
    <property type="entry name" value="ATP-DEPENDENT PERMEASE MDL1, MITOCHONDRIAL"/>
    <property type="match status" value="1"/>
</dbReference>
<dbReference type="GO" id="GO:0015421">
    <property type="term" value="F:ABC-type oligopeptide transporter activity"/>
    <property type="evidence" value="ECO:0007669"/>
    <property type="project" value="TreeGrafter"/>
</dbReference>
<keyword evidence="1" id="KW-0547">Nucleotide-binding</keyword>
<dbReference type="AlphaFoldDB" id="W4Q1Q3"/>
<gene>
    <name evidence="1" type="ORF">JCM9140_2011</name>
</gene>
<organism evidence="1 2">
    <name type="scientific">Halalkalibacter wakoensis JCM 9140</name>
    <dbReference type="NCBI Taxonomy" id="1236970"/>
    <lineage>
        <taxon>Bacteria</taxon>
        <taxon>Bacillati</taxon>
        <taxon>Bacillota</taxon>
        <taxon>Bacilli</taxon>
        <taxon>Bacillales</taxon>
        <taxon>Bacillaceae</taxon>
        <taxon>Halalkalibacter</taxon>
    </lineage>
</organism>
<evidence type="ECO:0000313" key="1">
    <source>
        <dbReference type="EMBL" id="GAE25986.1"/>
    </source>
</evidence>
<keyword evidence="1" id="KW-0067">ATP-binding</keyword>
<proteinExistence type="predicted"/>
<dbReference type="EMBL" id="BAUT01000016">
    <property type="protein sequence ID" value="GAE25986.1"/>
    <property type="molecule type" value="Genomic_DNA"/>
</dbReference>
<name>W4Q1Q3_9BACI</name>
<sequence length="55" mass="6304">MEGRTTFVIAHRLSTIVDADHIVFIEKGKVTGIGPHQELVKSHRLYREFAEQQLT</sequence>
<comment type="caution">
    <text evidence="1">The sequence shown here is derived from an EMBL/GenBank/DDBJ whole genome shotgun (WGS) entry which is preliminary data.</text>
</comment>
<dbReference type="STRING" id="1236970.JCM9140_2011"/>
<dbReference type="InterPro" id="IPR027417">
    <property type="entry name" value="P-loop_NTPase"/>
</dbReference>
<dbReference type="PANTHER" id="PTHR43394:SF1">
    <property type="entry name" value="ATP-BINDING CASSETTE SUB-FAMILY B MEMBER 10, MITOCHONDRIAL"/>
    <property type="match status" value="1"/>
</dbReference>
<dbReference type="Proteomes" id="UP000018890">
    <property type="component" value="Unassembled WGS sequence"/>
</dbReference>
<accession>W4Q1Q3</accession>
<dbReference type="Gene3D" id="3.40.50.300">
    <property type="entry name" value="P-loop containing nucleotide triphosphate hydrolases"/>
    <property type="match status" value="1"/>
</dbReference>
<keyword evidence="2" id="KW-1185">Reference proteome</keyword>
<reference evidence="1" key="1">
    <citation type="journal article" date="2014" name="Genome Announc.">
        <title>Draft Genome Sequences of Three Alkaliphilic Bacillus Strains, Bacillus wakoensis JCM 9140T, Bacillus akibai JCM 9157T, and Bacillus hemicellulosilyticus JCM 9152T.</title>
        <authorList>
            <person name="Yuki M."/>
            <person name="Oshima K."/>
            <person name="Suda W."/>
            <person name="Oshida Y."/>
            <person name="Kitamura K."/>
            <person name="Iida T."/>
            <person name="Hattori M."/>
            <person name="Ohkuma M."/>
        </authorList>
    </citation>
    <scope>NUCLEOTIDE SEQUENCE [LARGE SCALE GENOMIC DNA]</scope>
    <source>
        <strain evidence="1">JCM 9140</strain>
    </source>
</reference>
<dbReference type="SUPFAM" id="SSF52540">
    <property type="entry name" value="P-loop containing nucleoside triphosphate hydrolases"/>
    <property type="match status" value="1"/>
</dbReference>
<evidence type="ECO:0000313" key="2">
    <source>
        <dbReference type="Proteomes" id="UP000018890"/>
    </source>
</evidence>
<dbReference type="InterPro" id="IPR039421">
    <property type="entry name" value="Type_1_exporter"/>
</dbReference>